<dbReference type="InterPro" id="IPR036388">
    <property type="entry name" value="WH-like_DNA-bd_sf"/>
</dbReference>
<evidence type="ECO:0000259" key="8">
    <source>
        <dbReference type="Pfam" id="PF04542"/>
    </source>
</evidence>
<dbReference type="RefSeq" id="WP_109358714.1">
    <property type="nucleotide sequence ID" value="NZ_QFRJ01000002.1"/>
</dbReference>
<dbReference type="Pfam" id="PF08281">
    <property type="entry name" value="Sigma70_r4_2"/>
    <property type="match status" value="1"/>
</dbReference>
<gene>
    <name evidence="10" type="ORF">DIT68_05040</name>
</gene>
<dbReference type="GO" id="GO:0016987">
    <property type="term" value="F:sigma factor activity"/>
    <property type="evidence" value="ECO:0007669"/>
    <property type="project" value="UniProtKB-KW"/>
</dbReference>
<name>A0A2U2XFM1_9FLAO</name>
<evidence type="ECO:0000256" key="3">
    <source>
        <dbReference type="ARBA" id="ARBA00023082"/>
    </source>
</evidence>
<dbReference type="SUPFAM" id="SSF88946">
    <property type="entry name" value="Sigma2 domain of RNA polymerase sigma factors"/>
    <property type="match status" value="1"/>
</dbReference>
<dbReference type="PROSITE" id="PS01063">
    <property type="entry name" value="SIGMA70_ECF"/>
    <property type="match status" value="1"/>
</dbReference>
<feature type="domain" description="RNA polymerase sigma-70 region 2" evidence="8">
    <location>
        <begin position="21"/>
        <end position="85"/>
    </location>
</feature>
<dbReference type="AlphaFoldDB" id="A0A2U2XFM1"/>
<dbReference type="GO" id="GO:0003677">
    <property type="term" value="F:DNA binding"/>
    <property type="evidence" value="ECO:0007669"/>
    <property type="project" value="UniProtKB-KW"/>
</dbReference>
<dbReference type="InterPro" id="IPR000838">
    <property type="entry name" value="RNA_pol_sigma70_ECF_CS"/>
</dbReference>
<dbReference type="CDD" id="cd06171">
    <property type="entry name" value="Sigma70_r4"/>
    <property type="match status" value="1"/>
</dbReference>
<feature type="coiled-coil region" evidence="7">
    <location>
        <begin position="95"/>
        <end position="132"/>
    </location>
</feature>
<comment type="caution">
    <text evidence="10">The sequence shown here is derived from an EMBL/GenBank/DDBJ whole genome shotgun (WGS) entry which is preliminary data.</text>
</comment>
<keyword evidence="7" id="KW-0175">Coiled coil</keyword>
<comment type="similarity">
    <text evidence="1 6">Belongs to the sigma-70 factor family. ECF subfamily.</text>
</comment>
<feature type="domain" description="RNA polymerase sigma factor 70 region 4 type 2" evidence="9">
    <location>
        <begin position="121"/>
        <end position="172"/>
    </location>
</feature>
<dbReference type="Proteomes" id="UP000245370">
    <property type="component" value="Unassembled WGS sequence"/>
</dbReference>
<accession>A0A2U2XFM1</accession>
<dbReference type="InterPro" id="IPR013249">
    <property type="entry name" value="RNA_pol_sigma70_r4_t2"/>
</dbReference>
<dbReference type="InterPro" id="IPR007627">
    <property type="entry name" value="RNA_pol_sigma70_r2"/>
</dbReference>
<dbReference type="SUPFAM" id="SSF88659">
    <property type="entry name" value="Sigma3 and sigma4 domains of RNA polymerase sigma factors"/>
    <property type="match status" value="1"/>
</dbReference>
<dbReference type="Pfam" id="PF04542">
    <property type="entry name" value="Sigma70_r2"/>
    <property type="match status" value="1"/>
</dbReference>
<evidence type="ECO:0000256" key="7">
    <source>
        <dbReference type="SAM" id="Coils"/>
    </source>
</evidence>
<reference evidence="10 11" key="1">
    <citation type="submission" date="2018-05" db="EMBL/GenBank/DDBJ databases">
        <title>Brumimicrobium oceani sp. nov., isolated from coastal sediment.</title>
        <authorList>
            <person name="Kou Y."/>
        </authorList>
    </citation>
    <scope>NUCLEOTIDE SEQUENCE [LARGE SCALE GENOMIC DNA]</scope>
    <source>
        <strain evidence="10 11">C305</strain>
    </source>
</reference>
<dbReference type="GO" id="GO:0006352">
    <property type="term" value="P:DNA-templated transcription initiation"/>
    <property type="evidence" value="ECO:0007669"/>
    <property type="project" value="InterPro"/>
</dbReference>
<dbReference type="PANTHER" id="PTHR43133">
    <property type="entry name" value="RNA POLYMERASE ECF-TYPE SIGMA FACTO"/>
    <property type="match status" value="1"/>
</dbReference>
<keyword evidence="5 6" id="KW-0804">Transcription</keyword>
<evidence type="ECO:0000259" key="9">
    <source>
        <dbReference type="Pfam" id="PF08281"/>
    </source>
</evidence>
<dbReference type="PANTHER" id="PTHR43133:SF8">
    <property type="entry name" value="RNA POLYMERASE SIGMA FACTOR HI_1459-RELATED"/>
    <property type="match status" value="1"/>
</dbReference>
<keyword evidence="11" id="KW-1185">Reference proteome</keyword>
<evidence type="ECO:0000256" key="1">
    <source>
        <dbReference type="ARBA" id="ARBA00010641"/>
    </source>
</evidence>
<evidence type="ECO:0000256" key="2">
    <source>
        <dbReference type="ARBA" id="ARBA00023015"/>
    </source>
</evidence>
<organism evidence="10 11">
    <name type="scientific">Brumimicrobium oceani</name>
    <dbReference type="NCBI Taxonomy" id="2100725"/>
    <lineage>
        <taxon>Bacteria</taxon>
        <taxon>Pseudomonadati</taxon>
        <taxon>Bacteroidota</taxon>
        <taxon>Flavobacteriia</taxon>
        <taxon>Flavobacteriales</taxon>
        <taxon>Crocinitomicaceae</taxon>
        <taxon>Brumimicrobium</taxon>
    </lineage>
</organism>
<dbReference type="InterPro" id="IPR013325">
    <property type="entry name" value="RNA_pol_sigma_r2"/>
</dbReference>
<dbReference type="InterPro" id="IPR013324">
    <property type="entry name" value="RNA_pol_sigma_r3/r4-like"/>
</dbReference>
<evidence type="ECO:0000256" key="4">
    <source>
        <dbReference type="ARBA" id="ARBA00023125"/>
    </source>
</evidence>
<evidence type="ECO:0000313" key="11">
    <source>
        <dbReference type="Proteomes" id="UP000245370"/>
    </source>
</evidence>
<sequence length="177" mass="20426">MTEKQLIKQILKGDSSSFGILVDQYQGMALTIAFRILGNKQEAEDVVQNAFVKAYFNLNTYRLNSKFSTWFYRIVYNTGITAINKVKSRSEEGFNENTSEDLQKIIAEAGQLDEQENQKNRVNKAIEQLPRNEAVVISLYYLEEYSVTEISEIMSLTKSNVKIILFRARKKLHDILK</sequence>
<dbReference type="InterPro" id="IPR039425">
    <property type="entry name" value="RNA_pol_sigma-70-like"/>
</dbReference>
<dbReference type="InterPro" id="IPR014284">
    <property type="entry name" value="RNA_pol_sigma-70_dom"/>
</dbReference>
<dbReference type="NCBIfam" id="TIGR02937">
    <property type="entry name" value="sigma70-ECF"/>
    <property type="match status" value="1"/>
</dbReference>
<evidence type="ECO:0000256" key="5">
    <source>
        <dbReference type="ARBA" id="ARBA00023163"/>
    </source>
</evidence>
<keyword evidence="3 6" id="KW-0731">Sigma factor</keyword>
<keyword evidence="2 6" id="KW-0805">Transcription regulation</keyword>
<dbReference type="Gene3D" id="1.10.10.10">
    <property type="entry name" value="Winged helix-like DNA-binding domain superfamily/Winged helix DNA-binding domain"/>
    <property type="match status" value="1"/>
</dbReference>
<dbReference type="Gene3D" id="1.10.1740.10">
    <property type="match status" value="1"/>
</dbReference>
<evidence type="ECO:0000256" key="6">
    <source>
        <dbReference type="RuleBase" id="RU000716"/>
    </source>
</evidence>
<dbReference type="EMBL" id="QFRJ01000002">
    <property type="protein sequence ID" value="PWH86602.1"/>
    <property type="molecule type" value="Genomic_DNA"/>
</dbReference>
<proteinExistence type="inferred from homology"/>
<evidence type="ECO:0000313" key="10">
    <source>
        <dbReference type="EMBL" id="PWH86602.1"/>
    </source>
</evidence>
<dbReference type="OrthoDB" id="1027298at2"/>
<keyword evidence="4 6" id="KW-0238">DNA-binding</keyword>
<protein>
    <recommendedName>
        <fullName evidence="6">RNA polymerase sigma factor</fullName>
    </recommendedName>
</protein>
<reference evidence="10 11" key="2">
    <citation type="submission" date="2018-05" db="EMBL/GenBank/DDBJ databases">
        <authorList>
            <person name="Lanie J.A."/>
            <person name="Ng W.-L."/>
            <person name="Kazmierczak K.M."/>
            <person name="Andrzejewski T.M."/>
            <person name="Davidsen T.M."/>
            <person name="Wayne K.J."/>
            <person name="Tettelin H."/>
            <person name="Glass J.I."/>
            <person name="Rusch D."/>
            <person name="Podicherti R."/>
            <person name="Tsui H.-C.T."/>
            <person name="Winkler M.E."/>
        </authorList>
    </citation>
    <scope>NUCLEOTIDE SEQUENCE [LARGE SCALE GENOMIC DNA]</scope>
    <source>
        <strain evidence="10 11">C305</strain>
    </source>
</reference>